<organism evidence="1 2">
    <name type="scientific">Variovorax humicola</name>
    <dbReference type="NCBI Taxonomy" id="1769758"/>
    <lineage>
        <taxon>Bacteria</taxon>
        <taxon>Pseudomonadati</taxon>
        <taxon>Pseudomonadota</taxon>
        <taxon>Betaproteobacteria</taxon>
        <taxon>Burkholderiales</taxon>
        <taxon>Comamonadaceae</taxon>
        <taxon>Variovorax</taxon>
    </lineage>
</organism>
<name>A0ABU8VZ60_9BURK</name>
<proteinExistence type="predicted"/>
<gene>
    <name evidence="1" type="ORF">WKW80_13850</name>
</gene>
<comment type="caution">
    <text evidence="1">The sequence shown here is derived from an EMBL/GenBank/DDBJ whole genome shotgun (WGS) entry which is preliminary data.</text>
</comment>
<keyword evidence="1" id="KW-0378">Hydrolase</keyword>
<dbReference type="Gene3D" id="3.40.50.1820">
    <property type="entry name" value="alpha/beta hydrolase"/>
    <property type="match status" value="1"/>
</dbReference>
<dbReference type="RefSeq" id="WP_340364128.1">
    <property type="nucleotide sequence ID" value="NZ_JBBKZV010000006.1"/>
</dbReference>
<accession>A0ABU8VZ60</accession>
<reference evidence="1 2" key="1">
    <citation type="submission" date="2024-03" db="EMBL/GenBank/DDBJ databases">
        <title>Novel species of the genus Variovorax.</title>
        <authorList>
            <person name="Liu Q."/>
            <person name="Xin Y.-H."/>
        </authorList>
    </citation>
    <scope>NUCLEOTIDE SEQUENCE [LARGE SCALE GENOMIC DNA]</scope>
    <source>
        <strain evidence="1 2">KACC 18501</strain>
    </source>
</reference>
<keyword evidence="2" id="KW-1185">Reference proteome</keyword>
<dbReference type="GO" id="GO:0016787">
    <property type="term" value="F:hydrolase activity"/>
    <property type="evidence" value="ECO:0007669"/>
    <property type="project" value="UniProtKB-KW"/>
</dbReference>
<sequence length="229" mass="25818">MATQRDRSPCPARTDTLLVLLPGAYSDPQEFVREGFIDEVRERRLAVDVLRVDAHLGYYDNRSIIDRLRADVIAPAQAQGYRSIWIAGISIGGLGSMVYADERPGDVAGIVVLAPYLGERPIAIDIDNAGGLARWHAPTILPELAPREQRELRLWQWLQAYTAHPPPRDHPSLWLGYGLDDRFAFSHRLLADILPADHVATTEGGHDWPEWMRLWRRLLPRLPLPACPS</sequence>
<protein>
    <submittedName>
        <fullName evidence="1">Alpha/beta hydrolase</fullName>
    </submittedName>
</protein>
<dbReference type="InterPro" id="IPR029058">
    <property type="entry name" value="AB_hydrolase_fold"/>
</dbReference>
<dbReference type="EMBL" id="JBBKZV010000006">
    <property type="protein sequence ID" value="MEJ8823106.1"/>
    <property type="molecule type" value="Genomic_DNA"/>
</dbReference>
<dbReference type="SUPFAM" id="SSF53474">
    <property type="entry name" value="alpha/beta-Hydrolases"/>
    <property type="match status" value="1"/>
</dbReference>
<dbReference type="Proteomes" id="UP001363010">
    <property type="component" value="Unassembled WGS sequence"/>
</dbReference>
<evidence type="ECO:0000313" key="2">
    <source>
        <dbReference type="Proteomes" id="UP001363010"/>
    </source>
</evidence>
<evidence type="ECO:0000313" key="1">
    <source>
        <dbReference type="EMBL" id="MEJ8823106.1"/>
    </source>
</evidence>